<evidence type="ECO:0000256" key="1">
    <source>
        <dbReference type="ARBA" id="ARBA00001946"/>
    </source>
</evidence>
<dbReference type="STRING" id="1076935.U4L8L1"/>
<dbReference type="Proteomes" id="UP000018144">
    <property type="component" value="Unassembled WGS sequence"/>
</dbReference>
<comment type="cofactor">
    <cofactor evidence="1">
        <name>Mg(2+)</name>
        <dbReference type="ChEBI" id="CHEBI:18420"/>
    </cofactor>
</comment>
<accession>U4L8L1</accession>
<evidence type="ECO:0000256" key="12">
    <source>
        <dbReference type="ARBA" id="ARBA00043086"/>
    </source>
</evidence>
<dbReference type="EMBL" id="HF935944">
    <property type="protein sequence ID" value="CCX14245.1"/>
    <property type="molecule type" value="Genomic_DNA"/>
</dbReference>
<proteinExistence type="inferred from homology"/>
<dbReference type="AlphaFoldDB" id="U4L8L1"/>
<protein>
    <recommendedName>
        <fullName evidence="9">Protein farnesyltransferase/geranylgeranyltransferase type-1 subunit alpha</fullName>
        <ecNumber evidence="4">2.5.1.58</ecNumber>
        <ecNumber evidence="3">2.5.1.59</ecNumber>
    </recommendedName>
    <alternativeName>
        <fullName evidence="12">CAAX farnesyltransferase subunit alpha</fullName>
    </alternativeName>
    <alternativeName>
        <fullName evidence="11">FTase-alpha</fullName>
    </alternativeName>
    <alternativeName>
        <fullName evidence="10">Ras proteins prenyltransferase subunit alpha</fullName>
    </alternativeName>
    <alternativeName>
        <fullName evidence="13">Type I protein geranyl-geranyltransferase subunit alpha</fullName>
    </alternativeName>
</protein>
<evidence type="ECO:0000256" key="7">
    <source>
        <dbReference type="ARBA" id="ARBA00022737"/>
    </source>
</evidence>
<evidence type="ECO:0000256" key="3">
    <source>
        <dbReference type="ARBA" id="ARBA00012700"/>
    </source>
</evidence>
<evidence type="ECO:0000256" key="9">
    <source>
        <dbReference type="ARBA" id="ARBA00040965"/>
    </source>
</evidence>
<keyword evidence="8" id="KW-0460">Magnesium</keyword>
<evidence type="ECO:0000256" key="10">
    <source>
        <dbReference type="ARBA" id="ARBA00041392"/>
    </source>
</evidence>
<keyword evidence="7" id="KW-0677">Repeat</keyword>
<dbReference type="InterPro" id="IPR002088">
    <property type="entry name" value="Prenyl_trans_a"/>
</dbReference>
<dbReference type="EC" id="2.5.1.59" evidence="3"/>
<sequence length="301" mass="35594">MYQERPEWEDVIPLPQDDGALPLAQIAYTDEYAEAMSYLRALMAKDEHSERALEITEHIIEMNPAHYTVWLYRANIVFALGKDLRKEVEWLNEKALRHEKNYQIWHHRQLIIDKLDDSTGEADFIAKMFQKDAKNYHVWSYRQWLVKRFGLWEKGELEYVEYLLEQDVRNNSAWSHRFFLVCGNGQELTEEIVQRELGYVSDNIFLAPQNPSPWNYIRGILQRAKLPMSRIEKTCTYYAPLDNPEKIKSSHALDILAEIYSTIPEQKDLAIQSLDLLSSTYDPIRTNYWNYRKTQIQKAAA</sequence>
<keyword evidence="15" id="KW-1185">Reference proteome</keyword>
<evidence type="ECO:0000256" key="5">
    <source>
        <dbReference type="ARBA" id="ARBA00022602"/>
    </source>
</evidence>
<evidence type="ECO:0000256" key="8">
    <source>
        <dbReference type="ARBA" id="ARBA00022842"/>
    </source>
</evidence>
<reference evidence="14 15" key="1">
    <citation type="journal article" date="2013" name="PLoS Genet.">
        <title>The genome and development-dependent transcriptomes of Pyronema confluens: a window into fungal evolution.</title>
        <authorList>
            <person name="Traeger S."/>
            <person name="Altegoer F."/>
            <person name="Freitag M."/>
            <person name="Gabaldon T."/>
            <person name="Kempken F."/>
            <person name="Kumar A."/>
            <person name="Marcet-Houben M."/>
            <person name="Poggeler S."/>
            <person name="Stajich J.E."/>
            <person name="Nowrousian M."/>
        </authorList>
    </citation>
    <scope>NUCLEOTIDE SEQUENCE [LARGE SCALE GENOMIC DNA]</scope>
    <source>
        <strain evidence="15">CBS 100304</strain>
        <tissue evidence="14">Vegetative mycelium</tissue>
    </source>
</reference>
<keyword evidence="6 14" id="KW-0808">Transferase</keyword>
<gene>
    <name evidence="14" type="ORF">PCON_13838</name>
</gene>
<evidence type="ECO:0000313" key="14">
    <source>
        <dbReference type="EMBL" id="CCX14245.1"/>
    </source>
</evidence>
<dbReference type="OMA" id="HRHTIID"/>
<evidence type="ECO:0000256" key="4">
    <source>
        <dbReference type="ARBA" id="ARBA00012702"/>
    </source>
</evidence>
<dbReference type="Pfam" id="PF01239">
    <property type="entry name" value="PPTA"/>
    <property type="match status" value="5"/>
</dbReference>
<keyword evidence="5" id="KW-0637">Prenyltransferase</keyword>
<evidence type="ECO:0000313" key="15">
    <source>
        <dbReference type="Proteomes" id="UP000018144"/>
    </source>
</evidence>
<dbReference type="Gene3D" id="1.25.40.120">
    <property type="entry name" value="Protein prenylyltransferase"/>
    <property type="match status" value="1"/>
</dbReference>
<evidence type="ECO:0000256" key="6">
    <source>
        <dbReference type="ARBA" id="ARBA00022679"/>
    </source>
</evidence>
<dbReference type="OrthoDB" id="272289at2759"/>
<organism evidence="14 15">
    <name type="scientific">Pyronema omphalodes (strain CBS 100304)</name>
    <name type="common">Pyronema confluens</name>
    <dbReference type="NCBI Taxonomy" id="1076935"/>
    <lineage>
        <taxon>Eukaryota</taxon>
        <taxon>Fungi</taxon>
        <taxon>Dikarya</taxon>
        <taxon>Ascomycota</taxon>
        <taxon>Pezizomycotina</taxon>
        <taxon>Pezizomycetes</taxon>
        <taxon>Pezizales</taxon>
        <taxon>Pyronemataceae</taxon>
        <taxon>Pyronema</taxon>
    </lineage>
</organism>
<dbReference type="PANTHER" id="PTHR11129">
    <property type="entry name" value="PROTEIN FARNESYLTRANSFERASE ALPHA SUBUNIT/RAB GERANYLGERANYL TRANSFERASE ALPHA SUBUNIT"/>
    <property type="match status" value="1"/>
</dbReference>
<dbReference type="PROSITE" id="PS51147">
    <property type="entry name" value="PFTA"/>
    <property type="match status" value="5"/>
</dbReference>
<evidence type="ECO:0000256" key="2">
    <source>
        <dbReference type="ARBA" id="ARBA00006734"/>
    </source>
</evidence>
<dbReference type="PANTHER" id="PTHR11129:SF1">
    <property type="entry name" value="PROTEIN FARNESYLTRANSFERASE_GERANYLGERANYLTRANSFERASE TYPE-1 SUBUNIT ALPHA"/>
    <property type="match status" value="1"/>
</dbReference>
<name>U4L8L1_PYROM</name>
<dbReference type="eggNOG" id="KOG0530">
    <property type="taxonomic scope" value="Eukaryota"/>
</dbReference>
<dbReference type="GO" id="GO:0005953">
    <property type="term" value="C:CAAX-protein geranylgeranyltransferase complex"/>
    <property type="evidence" value="ECO:0007669"/>
    <property type="project" value="TreeGrafter"/>
</dbReference>
<dbReference type="EC" id="2.5.1.58" evidence="4"/>
<evidence type="ECO:0000256" key="11">
    <source>
        <dbReference type="ARBA" id="ARBA00042436"/>
    </source>
</evidence>
<dbReference type="GO" id="GO:0005965">
    <property type="term" value="C:protein farnesyltransferase complex"/>
    <property type="evidence" value="ECO:0007669"/>
    <property type="project" value="TreeGrafter"/>
</dbReference>
<dbReference type="GO" id="GO:0004660">
    <property type="term" value="F:protein farnesyltransferase activity"/>
    <property type="evidence" value="ECO:0007669"/>
    <property type="project" value="UniProtKB-EC"/>
</dbReference>
<evidence type="ECO:0000256" key="13">
    <source>
        <dbReference type="ARBA" id="ARBA00043219"/>
    </source>
</evidence>
<dbReference type="GO" id="GO:0004662">
    <property type="term" value="F:CAAX-protein geranylgeranyltransferase activity"/>
    <property type="evidence" value="ECO:0007669"/>
    <property type="project" value="UniProtKB-EC"/>
</dbReference>
<comment type="similarity">
    <text evidence="2">Belongs to the protein prenyltransferase subunit alpha family.</text>
</comment>
<dbReference type="SUPFAM" id="SSF48439">
    <property type="entry name" value="Protein prenylyltransferase"/>
    <property type="match status" value="1"/>
</dbReference>